<accession>A0A841RDU4</accession>
<keyword evidence="4 9" id="KW-0949">S-adenosyl-L-methionine</keyword>
<dbReference type="RefSeq" id="WP_221439881.1">
    <property type="nucleotide sequence ID" value="NZ_JACHGJ010000005.1"/>
</dbReference>
<comment type="caution">
    <text evidence="11">The sequence shown here is derived from an EMBL/GenBank/DDBJ whole genome shotgun (WGS) entry which is preliminary data.</text>
</comment>
<comment type="cofactor">
    <cofactor evidence="9">
        <name>[4Fe-4S] cluster</name>
        <dbReference type="ChEBI" id="CHEBI:49883"/>
    </cofactor>
    <text evidence="9">Binds 2 [4Fe-4S] clusters per subunit. One cluster is coordinated with 3 cysteines and an exchangeable S-adenosyl-L-methionine.</text>
</comment>
<keyword evidence="12" id="KW-1185">Reference proteome</keyword>
<evidence type="ECO:0000256" key="3">
    <source>
        <dbReference type="ARBA" id="ARBA00022679"/>
    </source>
</evidence>
<evidence type="ECO:0000256" key="8">
    <source>
        <dbReference type="ARBA" id="ARBA00047326"/>
    </source>
</evidence>
<evidence type="ECO:0000256" key="4">
    <source>
        <dbReference type="ARBA" id="ARBA00022691"/>
    </source>
</evidence>
<dbReference type="SFLD" id="SFLDS00029">
    <property type="entry name" value="Radical_SAM"/>
    <property type="match status" value="1"/>
</dbReference>
<dbReference type="EMBL" id="JACHGJ010000005">
    <property type="protein sequence ID" value="MBB6481019.1"/>
    <property type="molecule type" value="Genomic_DNA"/>
</dbReference>
<keyword evidence="2 9" id="KW-0963">Cytoplasm</keyword>
<feature type="binding site" evidence="9">
    <location>
        <position position="71"/>
    </location>
    <ligand>
        <name>[4Fe-4S] cluster</name>
        <dbReference type="ChEBI" id="CHEBI:49883"/>
        <label>2</label>
        <note>4Fe-4S-S-AdoMet</note>
    </ligand>
</feature>
<dbReference type="CDD" id="cd01335">
    <property type="entry name" value="Radical_SAM"/>
    <property type="match status" value="1"/>
</dbReference>
<evidence type="ECO:0000256" key="2">
    <source>
        <dbReference type="ARBA" id="ARBA00022490"/>
    </source>
</evidence>
<feature type="domain" description="Radical SAM core" evidence="10">
    <location>
        <begin position="50"/>
        <end position="266"/>
    </location>
</feature>
<protein>
    <recommendedName>
        <fullName evidence="9">Lipoyl synthase</fullName>
        <ecNumber evidence="9">2.8.1.8</ecNumber>
    </recommendedName>
    <alternativeName>
        <fullName evidence="9">Lip-syn</fullName>
        <shortName evidence="9">LS</shortName>
    </alternativeName>
    <alternativeName>
        <fullName evidence="9">Lipoate synthase</fullName>
    </alternativeName>
    <alternativeName>
        <fullName evidence="9">Lipoic acid synthase</fullName>
    </alternativeName>
    <alternativeName>
        <fullName evidence="9">Sulfur insertion protein LipA</fullName>
    </alternativeName>
</protein>
<dbReference type="SFLD" id="SFLDF00271">
    <property type="entry name" value="lipoyl_synthase"/>
    <property type="match status" value="1"/>
</dbReference>
<dbReference type="GO" id="GO:0016992">
    <property type="term" value="F:lipoate synthase activity"/>
    <property type="evidence" value="ECO:0007669"/>
    <property type="project" value="UniProtKB-UniRule"/>
</dbReference>
<dbReference type="EC" id="2.8.1.8" evidence="9"/>
<comment type="pathway">
    <text evidence="9">Protein modification; protein lipoylation via endogenous pathway; protein N(6)-(lipoyl)lysine from octanoyl-[acyl-carrier-protein]: step 2/2.</text>
</comment>
<comment type="function">
    <text evidence="9">Catalyzes the radical-mediated insertion of two sulfur atoms into the C-6 and C-8 positions of the octanoyl moiety bound to the lipoyl domains of lipoate-dependent enzymes, thereby converting the octanoylated domains into lipoylated derivatives.</text>
</comment>
<comment type="catalytic activity">
    <reaction evidence="8 9">
        <text>[[Fe-S] cluster scaffold protein carrying a second [4Fe-4S](2+) cluster] + N(6)-octanoyl-L-lysyl-[protein] + 2 oxidized [2Fe-2S]-[ferredoxin] + 2 S-adenosyl-L-methionine + 4 H(+) = [[Fe-S] cluster scaffold protein] + N(6)-[(R)-dihydrolipoyl]-L-lysyl-[protein] + 4 Fe(3+) + 2 hydrogen sulfide + 2 5'-deoxyadenosine + 2 L-methionine + 2 reduced [2Fe-2S]-[ferredoxin]</text>
        <dbReference type="Rhea" id="RHEA:16585"/>
        <dbReference type="Rhea" id="RHEA-COMP:9928"/>
        <dbReference type="Rhea" id="RHEA-COMP:10000"/>
        <dbReference type="Rhea" id="RHEA-COMP:10001"/>
        <dbReference type="Rhea" id="RHEA-COMP:10475"/>
        <dbReference type="Rhea" id="RHEA-COMP:14568"/>
        <dbReference type="Rhea" id="RHEA-COMP:14569"/>
        <dbReference type="ChEBI" id="CHEBI:15378"/>
        <dbReference type="ChEBI" id="CHEBI:17319"/>
        <dbReference type="ChEBI" id="CHEBI:29034"/>
        <dbReference type="ChEBI" id="CHEBI:29919"/>
        <dbReference type="ChEBI" id="CHEBI:33722"/>
        <dbReference type="ChEBI" id="CHEBI:33737"/>
        <dbReference type="ChEBI" id="CHEBI:33738"/>
        <dbReference type="ChEBI" id="CHEBI:57844"/>
        <dbReference type="ChEBI" id="CHEBI:59789"/>
        <dbReference type="ChEBI" id="CHEBI:78809"/>
        <dbReference type="ChEBI" id="CHEBI:83100"/>
        <dbReference type="EC" id="2.8.1.8"/>
    </reaction>
</comment>
<evidence type="ECO:0000256" key="7">
    <source>
        <dbReference type="ARBA" id="ARBA00023014"/>
    </source>
</evidence>
<feature type="binding site" evidence="9">
    <location>
        <position position="68"/>
    </location>
    <ligand>
        <name>[4Fe-4S] cluster</name>
        <dbReference type="ChEBI" id="CHEBI:49883"/>
        <label>2</label>
        <note>4Fe-4S-S-AdoMet</note>
    </ligand>
</feature>
<feature type="binding site" evidence="9">
    <location>
        <position position="277"/>
    </location>
    <ligand>
        <name>[4Fe-4S] cluster</name>
        <dbReference type="ChEBI" id="CHEBI:49883"/>
        <label>1</label>
    </ligand>
</feature>
<evidence type="ECO:0000313" key="12">
    <source>
        <dbReference type="Proteomes" id="UP000587760"/>
    </source>
</evidence>
<organism evidence="11 12">
    <name type="scientific">Spirochaeta isovalerica</name>
    <dbReference type="NCBI Taxonomy" id="150"/>
    <lineage>
        <taxon>Bacteria</taxon>
        <taxon>Pseudomonadati</taxon>
        <taxon>Spirochaetota</taxon>
        <taxon>Spirochaetia</taxon>
        <taxon>Spirochaetales</taxon>
        <taxon>Spirochaetaceae</taxon>
        <taxon>Spirochaeta</taxon>
    </lineage>
</organism>
<comment type="similarity">
    <text evidence="9">Belongs to the radical SAM superfamily. Lipoyl synthase family.</text>
</comment>
<dbReference type="PANTHER" id="PTHR10949:SF0">
    <property type="entry name" value="LIPOYL SYNTHASE, MITOCHONDRIAL"/>
    <property type="match status" value="1"/>
</dbReference>
<dbReference type="Gene3D" id="3.20.20.70">
    <property type="entry name" value="Aldolase class I"/>
    <property type="match status" value="1"/>
</dbReference>
<evidence type="ECO:0000313" key="11">
    <source>
        <dbReference type="EMBL" id="MBB6481019.1"/>
    </source>
</evidence>
<keyword evidence="7 9" id="KW-0411">Iron-sulfur</keyword>
<dbReference type="PANTHER" id="PTHR10949">
    <property type="entry name" value="LIPOYL SYNTHASE"/>
    <property type="match status" value="1"/>
</dbReference>
<proteinExistence type="inferred from homology"/>
<dbReference type="InterPro" id="IPR007197">
    <property type="entry name" value="rSAM"/>
</dbReference>
<evidence type="ECO:0000259" key="10">
    <source>
        <dbReference type="PROSITE" id="PS51918"/>
    </source>
</evidence>
<dbReference type="InterPro" id="IPR003698">
    <property type="entry name" value="Lipoyl_synth"/>
</dbReference>
<dbReference type="NCBIfam" id="NF004019">
    <property type="entry name" value="PRK05481.1"/>
    <property type="match status" value="1"/>
</dbReference>
<keyword evidence="3 9" id="KW-0808">Transferase</keyword>
<name>A0A841RDU4_9SPIO</name>
<dbReference type="InterPro" id="IPR013785">
    <property type="entry name" value="Aldolase_TIM"/>
</dbReference>
<dbReference type="PIRSF" id="PIRSF005963">
    <property type="entry name" value="Lipoyl_synth"/>
    <property type="match status" value="1"/>
</dbReference>
<dbReference type="InterPro" id="IPR058240">
    <property type="entry name" value="rSAM_sf"/>
</dbReference>
<feature type="binding site" evidence="9">
    <location>
        <position position="37"/>
    </location>
    <ligand>
        <name>[4Fe-4S] cluster</name>
        <dbReference type="ChEBI" id="CHEBI:49883"/>
        <label>1</label>
    </ligand>
</feature>
<dbReference type="SMART" id="SM00729">
    <property type="entry name" value="Elp3"/>
    <property type="match status" value="1"/>
</dbReference>
<reference evidence="11 12" key="1">
    <citation type="submission" date="2020-08" db="EMBL/GenBank/DDBJ databases">
        <title>Genomic Encyclopedia of Type Strains, Phase IV (KMG-IV): sequencing the most valuable type-strain genomes for metagenomic binning, comparative biology and taxonomic classification.</title>
        <authorList>
            <person name="Goeker M."/>
        </authorList>
    </citation>
    <scope>NUCLEOTIDE SEQUENCE [LARGE SCALE GENOMIC DNA]</scope>
    <source>
        <strain evidence="11 12">DSM 2461</strain>
    </source>
</reference>
<feature type="binding site" evidence="9">
    <location>
        <position position="48"/>
    </location>
    <ligand>
        <name>[4Fe-4S] cluster</name>
        <dbReference type="ChEBI" id="CHEBI:49883"/>
        <label>1</label>
    </ligand>
</feature>
<comment type="subcellular location">
    <subcellularLocation>
        <location evidence="9">Cytoplasm</location>
    </subcellularLocation>
</comment>
<dbReference type="InterPro" id="IPR006638">
    <property type="entry name" value="Elp3/MiaA/NifB-like_rSAM"/>
</dbReference>
<dbReference type="NCBIfam" id="NF009544">
    <property type="entry name" value="PRK12928.1"/>
    <property type="match status" value="1"/>
</dbReference>
<dbReference type="PROSITE" id="PS51918">
    <property type="entry name" value="RADICAL_SAM"/>
    <property type="match status" value="1"/>
</dbReference>
<dbReference type="AlphaFoldDB" id="A0A841RDU4"/>
<sequence>MEKPLRKPEWLRVRLNTTTQYKDVRKALGGGKLNTVCTEANCPNQHECWGKYKTATFMILGEICTRGCRFCSVTTGKPGPVSEAEPLEVAEAVRDLDLKHAVITMVTRDDLDDGGAAVLAETVREIRRINPVCSIEILSSDLRGKEENIKVLCNSKPEVVSHNIETVRRLKKEICSGATYENSIQVLKMMKDNSPDSVVKSSLMIGLGETREEILETMDDLLEAGVSILNIGQYLQPTRKNAAVIKYWTPEEFEELRERALEKGFTFCESGPLVRSSYHAGKHFDLYKKIISQKVQ</sequence>
<dbReference type="GO" id="GO:0046872">
    <property type="term" value="F:metal ion binding"/>
    <property type="evidence" value="ECO:0007669"/>
    <property type="project" value="UniProtKB-KW"/>
</dbReference>
<evidence type="ECO:0000256" key="9">
    <source>
        <dbReference type="HAMAP-Rule" id="MF_00206"/>
    </source>
</evidence>
<dbReference type="GO" id="GO:0051539">
    <property type="term" value="F:4 iron, 4 sulfur cluster binding"/>
    <property type="evidence" value="ECO:0007669"/>
    <property type="project" value="UniProtKB-UniRule"/>
</dbReference>
<keyword evidence="5 9" id="KW-0479">Metal-binding</keyword>
<dbReference type="GO" id="GO:0009249">
    <property type="term" value="P:protein lipoylation"/>
    <property type="evidence" value="ECO:0007669"/>
    <property type="project" value="UniProtKB-UniRule"/>
</dbReference>
<dbReference type="Pfam" id="PF04055">
    <property type="entry name" value="Radical_SAM"/>
    <property type="match status" value="1"/>
</dbReference>
<keyword evidence="6 9" id="KW-0408">Iron</keyword>
<dbReference type="Proteomes" id="UP000587760">
    <property type="component" value="Unassembled WGS sequence"/>
</dbReference>
<dbReference type="HAMAP" id="MF_00206">
    <property type="entry name" value="Lipoyl_synth"/>
    <property type="match status" value="1"/>
</dbReference>
<dbReference type="SUPFAM" id="SSF102114">
    <property type="entry name" value="Radical SAM enzymes"/>
    <property type="match status" value="1"/>
</dbReference>
<evidence type="ECO:0000256" key="1">
    <source>
        <dbReference type="ARBA" id="ARBA00022485"/>
    </source>
</evidence>
<feature type="binding site" evidence="9">
    <location>
        <position position="42"/>
    </location>
    <ligand>
        <name>[4Fe-4S] cluster</name>
        <dbReference type="ChEBI" id="CHEBI:49883"/>
        <label>1</label>
    </ligand>
</feature>
<gene>
    <name evidence="9" type="primary">lipA</name>
    <name evidence="11" type="ORF">HNR50_002692</name>
</gene>
<evidence type="ECO:0000256" key="6">
    <source>
        <dbReference type="ARBA" id="ARBA00023004"/>
    </source>
</evidence>
<evidence type="ECO:0000256" key="5">
    <source>
        <dbReference type="ARBA" id="ARBA00022723"/>
    </source>
</evidence>
<dbReference type="GO" id="GO:0005737">
    <property type="term" value="C:cytoplasm"/>
    <property type="evidence" value="ECO:0007669"/>
    <property type="project" value="UniProtKB-SubCell"/>
</dbReference>
<feature type="binding site" evidence="9">
    <location>
        <position position="64"/>
    </location>
    <ligand>
        <name>[4Fe-4S] cluster</name>
        <dbReference type="ChEBI" id="CHEBI:49883"/>
        <label>2</label>
        <note>4Fe-4S-S-AdoMet</note>
    </ligand>
</feature>
<keyword evidence="1 9" id="KW-0004">4Fe-4S</keyword>
<dbReference type="UniPathway" id="UPA00538">
    <property type="reaction ID" value="UER00593"/>
</dbReference>
<dbReference type="SFLD" id="SFLDG01058">
    <property type="entry name" value="lipoyl_synthase_like"/>
    <property type="match status" value="1"/>
</dbReference>
<dbReference type="NCBIfam" id="TIGR00510">
    <property type="entry name" value="lipA"/>
    <property type="match status" value="1"/>
</dbReference>
<dbReference type="FunFam" id="3.20.20.70:FF:000040">
    <property type="entry name" value="Lipoyl synthase"/>
    <property type="match status" value="1"/>
</dbReference>